<dbReference type="GO" id="GO:0006429">
    <property type="term" value="P:leucyl-tRNA aminoacylation"/>
    <property type="evidence" value="ECO:0007669"/>
    <property type="project" value="InterPro"/>
</dbReference>
<sequence>EYDIPIKIVIQPFDYEIHEKKMIRAYEGDGTLVNSNEFNGMENRSTIKSITKKLEKMKMGEDTINYKLRDWLISRQRYWGCPIPIIYCDTCGIVPVPYEDLPVELPKDIKFAGKGNPLKTSVSFVKVQCPKCRKPAKRETDTMDTFVDSSWYFFRYCDPDEKKLPYRKDIADYWMNVDQYIGGVEHSVLHLLYARFFTKVARDLGLHSCDEPFQKLLTQGMINKAHPFCLECETFAKKAEMHDKKCKRCGTEYILKSVKMSKSLGNTVEPIGIMNKYGADAARFFILFGASPKSGLEWSDEGVDFAYKFIRNFFHLLREPIEKVRTKSSIRDELITYNLNKTIKMVTESYEKLAIRDVINHIILFFSDLTKYKDEGGLKEIFNECREKLTLLFHPIAPHTTEEIWEHLGKKGFISLANWPSYNDSLLTVENEFKWKLMGNTVDDINSIKLATKKDKLKHINIIIAASWKFKFYSLLIGLIEKSRDQGEIMKKIMQHYEFKTYAKFINQTTAKILKNIEGRIQA</sequence>
<dbReference type="InterPro" id="IPR002302">
    <property type="entry name" value="Leu-tRNA-ligase"/>
</dbReference>
<feature type="domain" description="Aminoacyl-tRNA synthetase class Ia" evidence="11">
    <location>
        <begin position="259"/>
        <end position="294"/>
    </location>
</feature>
<comment type="catalytic activity">
    <reaction evidence="10">
        <text>tRNA(Leu) + L-leucine + ATP = L-leucyl-tRNA(Leu) + AMP + diphosphate</text>
        <dbReference type="Rhea" id="RHEA:11688"/>
        <dbReference type="Rhea" id="RHEA-COMP:9613"/>
        <dbReference type="Rhea" id="RHEA-COMP:9622"/>
        <dbReference type="ChEBI" id="CHEBI:30616"/>
        <dbReference type="ChEBI" id="CHEBI:33019"/>
        <dbReference type="ChEBI" id="CHEBI:57427"/>
        <dbReference type="ChEBI" id="CHEBI:78442"/>
        <dbReference type="ChEBI" id="CHEBI:78494"/>
        <dbReference type="ChEBI" id="CHEBI:456215"/>
        <dbReference type="EC" id="6.1.1.4"/>
    </reaction>
</comment>
<comment type="subcellular location">
    <subcellularLocation>
        <location evidence="1">Mitochondrion</location>
    </subcellularLocation>
</comment>
<protein>
    <recommendedName>
        <fullName evidence="3">leucine--tRNA ligase</fullName>
        <ecNumber evidence="3">6.1.1.4</ecNumber>
    </recommendedName>
    <alternativeName>
        <fullName evidence="9">Leucyl-tRNA synthetase</fullName>
    </alternativeName>
</protein>
<evidence type="ECO:0000259" key="13">
    <source>
        <dbReference type="Pfam" id="PF13603"/>
    </source>
</evidence>
<dbReference type="FunFam" id="1.10.730.10:FF:000002">
    <property type="entry name" value="Leucine--tRNA ligase"/>
    <property type="match status" value="1"/>
</dbReference>
<feature type="non-terminal residue" evidence="14">
    <location>
        <position position="1"/>
    </location>
</feature>
<feature type="domain" description="Methionyl/Valyl/Leucyl/Isoleucyl-tRNA synthetase anticodon-binding" evidence="12">
    <location>
        <begin position="333"/>
        <end position="454"/>
    </location>
</feature>
<dbReference type="SUPFAM" id="SSF50677">
    <property type="entry name" value="ValRS/IleRS/LeuRS editing domain"/>
    <property type="match status" value="1"/>
</dbReference>
<dbReference type="Gene3D" id="3.40.50.620">
    <property type="entry name" value="HUPs"/>
    <property type="match status" value="1"/>
</dbReference>
<evidence type="ECO:0000259" key="12">
    <source>
        <dbReference type="Pfam" id="PF08264"/>
    </source>
</evidence>
<keyword evidence="8" id="KW-0030">Aminoacyl-tRNA synthetase</keyword>
<evidence type="ECO:0000256" key="5">
    <source>
        <dbReference type="ARBA" id="ARBA00022741"/>
    </source>
</evidence>
<evidence type="ECO:0000259" key="11">
    <source>
        <dbReference type="Pfam" id="PF00133"/>
    </source>
</evidence>
<evidence type="ECO:0000256" key="3">
    <source>
        <dbReference type="ARBA" id="ARBA00013164"/>
    </source>
</evidence>
<gene>
    <name evidence="14" type="ORF">S03H2_10085</name>
</gene>
<dbReference type="InterPro" id="IPR009008">
    <property type="entry name" value="Val/Leu/Ile-tRNA-synth_edit"/>
</dbReference>
<evidence type="ECO:0000256" key="4">
    <source>
        <dbReference type="ARBA" id="ARBA00022598"/>
    </source>
</evidence>
<accession>X1FFU3</accession>
<evidence type="ECO:0000256" key="7">
    <source>
        <dbReference type="ARBA" id="ARBA00022917"/>
    </source>
</evidence>
<evidence type="ECO:0000256" key="9">
    <source>
        <dbReference type="ARBA" id="ARBA00030520"/>
    </source>
</evidence>
<dbReference type="GO" id="GO:0005829">
    <property type="term" value="C:cytosol"/>
    <property type="evidence" value="ECO:0007669"/>
    <property type="project" value="TreeGrafter"/>
</dbReference>
<dbReference type="InterPro" id="IPR014729">
    <property type="entry name" value="Rossmann-like_a/b/a_fold"/>
</dbReference>
<dbReference type="GO" id="GO:0005524">
    <property type="term" value="F:ATP binding"/>
    <property type="evidence" value="ECO:0007669"/>
    <property type="project" value="UniProtKB-KW"/>
</dbReference>
<organism evidence="14">
    <name type="scientific">marine sediment metagenome</name>
    <dbReference type="NCBI Taxonomy" id="412755"/>
    <lineage>
        <taxon>unclassified sequences</taxon>
        <taxon>metagenomes</taxon>
        <taxon>ecological metagenomes</taxon>
    </lineage>
</organism>
<dbReference type="EMBL" id="BARU01005209">
    <property type="protein sequence ID" value="GAH28274.1"/>
    <property type="molecule type" value="Genomic_DNA"/>
</dbReference>
<name>X1FFU3_9ZZZZ</name>
<reference evidence="14" key="1">
    <citation type="journal article" date="2014" name="Front. Microbiol.">
        <title>High frequency of phylogenetically diverse reductive dehalogenase-homologous genes in deep subseafloor sedimentary metagenomes.</title>
        <authorList>
            <person name="Kawai M."/>
            <person name="Futagami T."/>
            <person name="Toyoda A."/>
            <person name="Takaki Y."/>
            <person name="Nishi S."/>
            <person name="Hori S."/>
            <person name="Arai W."/>
            <person name="Tsubouchi T."/>
            <person name="Morono Y."/>
            <person name="Uchiyama I."/>
            <person name="Ito T."/>
            <person name="Fujiyama A."/>
            <person name="Inagaki F."/>
            <person name="Takami H."/>
        </authorList>
    </citation>
    <scope>NUCLEOTIDE SEQUENCE</scope>
    <source>
        <strain evidence="14">Expedition CK06-06</strain>
    </source>
</reference>
<evidence type="ECO:0000256" key="2">
    <source>
        <dbReference type="ARBA" id="ARBA00005594"/>
    </source>
</evidence>
<dbReference type="InterPro" id="IPR009080">
    <property type="entry name" value="tRNAsynth_Ia_anticodon-bd"/>
</dbReference>
<proteinExistence type="inferred from homology"/>
<keyword evidence="5" id="KW-0547">Nucleotide-binding</keyword>
<dbReference type="EC" id="6.1.1.4" evidence="3"/>
<keyword evidence="4" id="KW-0436">Ligase</keyword>
<dbReference type="InterPro" id="IPR025709">
    <property type="entry name" value="Leu_tRNA-synth_edit"/>
</dbReference>
<keyword evidence="6" id="KW-0067">ATP-binding</keyword>
<evidence type="ECO:0000313" key="14">
    <source>
        <dbReference type="EMBL" id="GAH28274.1"/>
    </source>
</evidence>
<dbReference type="InterPro" id="IPR013155">
    <property type="entry name" value="M/V/L/I-tRNA-synth_anticd-bd"/>
</dbReference>
<dbReference type="SUPFAM" id="SSF52374">
    <property type="entry name" value="Nucleotidylyl transferase"/>
    <property type="match status" value="1"/>
</dbReference>
<dbReference type="GO" id="GO:0002161">
    <property type="term" value="F:aminoacyl-tRNA deacylase activity"/>
    <property type="evidence" value="ECO:0007669"/>
    <property type="project" value="InterPro"/>
</dbReference>
<evidence type="ECO:0000256" key="1">
    <source>
        <dbReference type="ARBA" id="ARBA00004173"/>
    </source>
</evidence>
<dbReference type="PANTHER" id="PTHR43740">
    <property type="entry name" value="LEUCYL-TRNA SYNTHETASE"/>
    <property type="match status" value="1"/>
</dbReference>
<dbReference type="Gene3D" id="1.10.730.10">
    <property type="entry name" value="Isoleucyl-tRNA Synthetase, Domain 1"/>
    <property type="match status" value="1"/>
</dbReference>
<dbReference type="Pfam" id="PF08264">
    <property type="entry name" value="Anticodon_1"/>
    <property type="match status" value="1"/>
</dbReference>
<dbReference type="InterPro" id="IPR002300">
    <property type="entry name" value="aa-tRNA-synth_Ia"/>
</dbReference>
<dbReference type="FunFam" id="3.40.50.620:FF:000100">
    <property type="entry name" value="probable leucine--tRNA ligase, mitochondrial"/>
    <property type="match status" value="1"/>
</dbReference>
<evidence type="ECO:0000256" key="8">
    <source>
        <dbReference type="ARBA" id="ARBA00023146"/>
    </source>
</evidence>
<evidence type="ECO:0000256" key="10">
    <source>
        <dbReference type="ARBA" id="ARBA00047469"/>
    </source>
</evidence>
<dbReference type="GO" id="GO:0005739">
    <property type="term" value="C:mitochondrion"/>
    <property type="evidence" value="ECO:0007669"/>
    <property type="project" value="UniProtKB-SubCell"/>
</dbReference>
<feature type="domain" description="Aminoacyl-tRNA synthetase class Ia" evidence="11">
    <location>
        <begin position="67"/>
        <end position="224"/>
    </location>
</feature>
<feature type="domain" description="Leucyl-tRNA synthetase editing" evidence="13">
    <location>
        <begin position="1"/>
        <end position="55"/>
    </location>
</feature>
<feature type="non-terminal residue" evidence="14">
    <location>
        <position position="523"/>
    </location>
</feature>
<dbReference type="SUPFAM" id="SSF47323">
    <property type="entry name" value="Anticodon-binding domain of a subclass of class I aminoacyl-tRNA synthetases"/>
    <property type="match status" value="1"/>
</dbReference>
<dbReference type="PANTHER" id="PTHR43740:SF2">
    <property type="entry name" value="LEUCINE--TRNA LIGASE, MITOCHONDRIAL"/>
    <property type="match status" value="1"/>
</dbReference>
<keyword evidence="7" id="KW-0648">Protein biosynthesis</keyword>
<comment type="caution">
    <text evidence="14">The sequence shown here is derived from an EMBL/GenBank/DDBJ whole genome shotgun (WGS) entry which is preliminary data.</text>
</comment>
<dbReference type="GO" id="GO:0004823">
    <property type="term" value="F:leucine-tRNA ligase activity"/>
    <property type="evidence" value="ECO:0007669"/>
    <property type="project" value="UniProtKB-EC"/>
</dbReference>
<evidence type="ECO:0000256" key="6">
    <source>
        <dbReference type="ARBA" id="ARBA00022840"/>
    </source>
</evidence>
<dbReference type="Pfam" id="PF00133">
    <property type="entry name" value="tRNA-synt_1"/>
    <property type="match status" value="2"/>
</dbReference>
<dbReference type="AlphaFoldDB" id="X1FFU3"/>
<comment type="similarity">
    <text evidence="2">Belongs to the class-I aminoacyl-tRNA synthetase family.</text>
</comment>
<dbReference type="Pfam" id="PF13603">
    <property type="entry name" value="tRNA-synt_1_2"/>
    <property type="match status" value="1"/>
</dbReference>